<dbReference type="PIRSF" id="PIRSF006060">
    <property type="entry name" value="AA_transporter"/>
    <property type="match status" value="1"/>
</dbReference>
<comment type="caution">
    <text evidence="7">The sequence shown here is derived from an EMBL/GenBank/DDBJ whole genome shotgun (WGS) entry which is preliminary data.</text>
</comment>
<dbReference type="InterPro" id="IPR002293">
    <property type="entry name" value="AA/rel_permease1"/>
</dbReference>
<evidence type="ECO:0000313" key="7">
    <source>
        <dbReference type="EMBL" id="KXB57760.1"/>
    </source>
</evidence>
<feature type="transmembrane region" description="Helical" evidence="6">
    <location>
        <begin position="373"/>
        <end position="392"/>
    </location>
</feature>
<dbReference type="Gene3D" id="1.20.1740.10">
    <property type="entry name" value="Amino acid/polyamine transporter I"/>
    <property type="match status" value="1"/>
</dbReference>
<accession>A0A133ZQR8</accession>
<evidence type="ECO:0000256" key="1">
    <source>
        <dbReference type="ARBA" id="ARBA00004141"/>
    </source>
</evidence>
<dbReference type="EMBL" id="LSDC01000116">
    <property type="protein sequence ID" value="KXB57760.1"/>
    <property type="molecule type" value="Genomic_DNA"/>
</dbReference>
<evidence type="ECO:0000256" key="3">
    <source>
        <dbReference type="ARBA" id="ARBA00022692"/>
    </source>
</evidence>
<comment type="subcellular location">
    <subcellularLocation>
        <location evidence="1">Membrane</location>
        <topology evidence="1">Multi-pass membrane protein</topology>
    </subcellularLocation>
</comment>
<dbReference type="OrthoDB" id="9762947at2"/>
<feature type="transmembrane region" description="Helical" evidence="6">
    <location>
        <begin position="151"/>
        <end position="169"/>
    </location>
</feature>
<sequence>MQIFRKKTLEKVLGESGKKTLRPTLKTMDLILLGIGSVIGSGILVLTGEAASKSGPSVIFSFLIAGLACGLTALCYAELSSTIPSSGSVYTYSYITLGEVVAHCMGWLLAGSYIIAGAAIANGWSSYFKSLLEGFGIIIPKEYTTLPSEGGYGNVLAMTVVLLITIVLFKGTKSSKFVNNFMVAIKILVILLFVLVGIFYIAPTNWTDNFAPQGISGVMIGATTVFFAYLGFDTISTSAEETINPQKALPQAIIITLFLCTVFYIIVCLVITGMVPFTQLGKGDALAYVLGKVGQGKLAGVVSLGAVIGLLSGPLGTMFAAVRVLYTMSRDGLLPRQLSILNRSGIPGSTTIGVGLLMTILTGFLPLGQLADLANVSYIIAFALVSYSTFIIRRDYPNAKRGFTMPGMPYLPMISILLFIVLLYGIQFSTWIIFGCWILVGLAIYFIYSVNHSKEK</sequence>
<feature type="transmembrane region" description="Helical" evidence="6">
    <location>
        <begin position="58"/>
        <end position="79"/>
    </location>
</feature>
<keyword evidence="4 6" id="KW-1133">Transmembrane helix</keyword>
<feature type="transmembrane region" description="Helical" evidence="6">
    <location>
        <begin position="404"/>
        <end position="425"/>
    </location>
</feature>
<dbReference type="AlphaFoldDB" id="A0A133ZQR8"/>
<evidence type="ECO:0000313" key="8">
    <source>
        <dbReference type="Proteomes" id="UP000070355"/>
    </source>
</evidence>
<dbReference type="RefSeq" id="WP_060914656.1">
    <property type="nucleotide sequence ID" value="NZ_KQ959990.1"/>
</dbReference>
<feature type="transmembrane region" description="Helical" evidence="6">
    <location>
        <begin position="214"/>
        <end position="232"/>
    </location>
</feature>
<evidence type="ECO:0000256" key="2">
    <source>
        <dbReference type="ARBA" id="ARBA00022448"/>
    </source>
</evidence>
<name>A0A133ZQR8_9BACL</name>
<evidence type="ECO:0000256" key="4">
    <source>
        <dbReference type="ARBA" id="ARBA00022989"/>
    </source>
</evidence>
<feature type="transmembrane region" description="Helical" evidence="6">
    <location>
        <begin position="100"/>
        <end position="121"/>
    </location>
</feature>
<keyword evidence="5 6" id="KW-0472">Membrane</keyword>
<feature type="transmembrane region" description="Helical" evidence="6">
    <location>
        <begin position="346"/>
        <end position="367"/>
    </location>
</feature>
<feature type="transmembrane region" description="Helical" evidence="6">
    <location>
        <begin position="298"/>
        <end position="326"/>
    </location>
</feature>
<feature type="transmembrane region" description="Helical" evidence="6">
    <location>
        <begin position="28"/>
        <end position="46"/>
    </location>
</feature>
<organism evidence="7 8">
    <name type="scientific">Gemella haemolysans</name>
    <dbReference type="NCBI Taxonomy" id="1379"/>
    <lineage>
        <taxon>Bacteria</taxon>
        <taxon>Bacillati</taxon>
        <taxon>Bacillota</taxon>
        <taxon>Bacilli</taxon>
        <taxon>Bacillales</taxon>
        <taxon>Gemellaceae</taxon>
        <taxon>Gemella</taxon>
    </lineage>
</organism>
<feature type="transmembrane region" description="Helical" evidence="6">
    <location>
        <begin position="431"/>
        <end position="450"/>
    </location>
</feature>
<dbReference type="GO" id="GO:0015171">
    <property type="term" value="F:amino acid transmembrane transporter activity"/>
    <property type="evidence" value="ECO:0007669"/>
    <property type="project" value="TreeGrafter"/>
</dbReference>
<evidence type="ECO:0000256" key="6">
    <source>
        <dbReference type="SAM" id="Phobius"/>
    </source>
</evidence>
<keyword evidence="2" id="KW-0813">Transport</keyword>
<dbReference type="PATRIC" id="fig|1379.3.peg.1587"/>
<reference evidence="8" key="1">
    <citation type="submission" date="2016-01" db="EMBL/GenBank/DDBJ databases">
        <authorList>
            <person name="Mitreva M."/>
            <person name="Pepin K.H."/>
            <person name="Mihindukulasuriya K.A."/>
            <person name="Fulton R."/>
            <person name="Fronick C."/>
            <person name="O'Laughlin M."/>
            <person name="Miner T."/>
            <person name="Herter B."/>
            <person name="Rosa B.A."/>
            <person name="Cordes M."/>
            <person name="Tomlinson C."/>
            <person name="Wollam A."/>
            <person name="Palsikar V.B."/>
            <person name="Mardis E.R."/>
            <person name="Wilson R.K."/>
        </authorList>
    </citation>
    <scope>NUCLEOTIDE SEQUENCE [LARGE SCALE GENOMIC DNA]</scope>
    <source>
        <strain evidence="8">DNF01167</strain>
    </source>
</reference>
<keyword evidence="3 6" id="KW-0812">Transmembrane</keyword>
<dbReference type="Proteomes" id="UP000070355">
    <property type="component" value="Unassembled WGS sequence"/>
</dbReference>
<dbReference type="GO" id="GO:0016020">
    <property type="term" value="C:membrane"/>
    <property type="evidence" value="ECO:0007669"/>
    <property type="project" value="UniProtKB-SubCell"/>
</dbReference>
<dbReference type="STRING" id="1379.HMPREF3186_01597"/>
<dbReference type="PANTHER" id="PTHR43243:SF4">
    <property type="entry name" value="CATIONIC AMINO ACID TRANSPORTER 4"/>
    <property type="match status" value="1"/>
</dbReference>
<feature type="transmembrane region" description="Helical" evidence="6">
    <location>
        <begin position="181"/>
        <end position="202"/>
    </location>
</feature>
<protein>
    <submittedName>
        <fullName evidence="7">Amino acid permease</fullName>
    </submittedName>
</protein>
<proteinExistence type="predicted"/>
<evidence type="ECO:0000256" key="5">
    <source>
        <dbReference type="ARBA" id="ARBA00023136"/>
    </source>
</evidence>
<feature type="transmembrane region" description="Helical" evidence="6">
    <location>
        <begin position="253"/>
        <end position="278"/>
    </location>
</feature>
<dbReference type="Pfam" id="PF13520">
    <property type="entry name" value="AA_permease_2"/>
    <property type="match status" value="1"/>
</dbReference>
<gene>
    <name evidence="7" type="ORF">HMPREF3186_01597</name>
</gene>
<dbReference type="PANTHER" id="PTHR43243">
    <property type="entry name" value="INNER MEMBRANE TRANSPORTER YGJI-RELATED"/>
    <property type="match status" value="1"/>
</dbReference>